<proteinExistence type="inferred from homology"/>
<organism evidence="14 15">
    <name type="scientific">Pseudorhodobacter antarcticus</name>
    <dbReference type="NCBI Taxonomy" id="1077947"/>
    <lineage>
        <taxon>Bacteria</taxon>
        <taxon>Pseudomonadati</taxon>
        <taxon>Pseudomonadota</taxon>
        <taxon>Alphaproteobacteria</taxon>
        <taxon>Rhodobacterales</taxon>
        <taxon>Paracoccaceae</taxon>
        <taxon>Pseudorhodobacter</taxon>
    </lineage>
</organism>
<comment type="caution">
    <text evidence="10">Lacks conserved residue(s) required for the propagation of feature annotation.</text>
</comment>
<dbReference type="Gene3D" id="3.40.50.300">
    <property type="entry name" value="P-loop containing nucleotide triphosphate hydrolases"/>
    <property type="match status" value="1"/>
</dbReference>
<evidence type="ECO:0000256" key="2">
    <source>
        <dbReference type="ARBA" id="ARBA00003213"/>
    </source>
</evidence>
<dbReference type="InterPro" id="IPR039657">
    <property type="entry name" value="Dimethylallyltransferase"/>
</dbReference>
<evidence type="ECO:0000256" key="11">
    <source>
        <dbReference type="RuleBase" id="RU003783"/>
    </source>
</evidence>
<evidence type="ECO:0000313" key="15">
    <source>
        <dbReference type="Proteomes" id="UP000183002"/>
    </source>
</evidence>
<evidence type="ECO:0000256" key="1">
    <source>
        <dbReference type="ARBA" id="ARBA00001946"/>
    </source>
</evidence>
<keyword evidence="8 10" id="KW-0460">Magnesium</keyword>
<evidence type="ECO:0000256" key="6">
    <source>
        <dbReference type="ARBA" id="ARBA00022741"/>
    </source>
</evidence>
<keyword evidence="5 10" id="KW-0819">tRNA processing</keyword>
<evidence type="ECO:0000256" key="5">
    <source>
        <dbReference type="ARBA" id="ARBA00022694"/>
    </source>
</evidence>
<evidence type="ECO:0000256" key="7">
    <source>
        <dbReference type="ARBA" id="ARBA00022840"/>
    </source>
</evidence>
<evidence type="ECO:0000256" key="13">
    <source>
        <dbReference type="RuleBase" id="RU003785"/>
    </source>
</evidence>
<comment type="catalytic activity">
    <reaction evidence="9 10 11">
        <text>adenosine(37) in tRNA + dimethylallyl diphosphate = N(6)-dimethylallyladenosine(37) in tRNA + diphosphate</text>
        <dbReference type="Rhea" id="RHEA:26482"/>
        <dbReference type="Rhea" id="RHEA-COMP:10162"/>
        <dbReference type="Rhea" id="RHEA-COMP:10375"/>
        <dbReference type="ChEBI" id="CHEBI:33019"/>
        <dbReference type="ChEBI" id="CHEBI:57623"/>
        <dbReference type="ChEBI" id="CHEBI:74411"/>
        <dbReference type="ChEBI" id="CHEBI:74415"/>
        <dbReference type="EC" id="2.5.1.75"/>
    </reaction>
</comment>
<keyword evidence="15" id="KW-1185">Reference proteome</keyword>
<accession>A0A1H8DSL8</accession>
<gene>
    <name evidence="10" type="primary">miaA</name>
    <name evidence="14" type="ORF">SAMN05216227_1007106</name>
</gene>
<dbReference type="InterPro" id="IPR018022">
    <property type="entry name" value="IPT"/>
</dbReference>
<dbReference type="Gene3D" id="1.10.20.140">
    <property type="match status" value="1"/>
</dbReference>
<keyword evidence="7 10" id="KW-0067">ATP-binding</keyword>
<keyword evidence="4 10" id="KW-0808">Transferase</keyword>
<feature type="site" description="Interaction with substrate tRNA" evidence="10">
    <location>
        <position position="134"/>
    </location>
</feature>
<dbReference type="SUPFAM" id="SSF52540">
    <property type="entry name" value="P-loop containing nucleoside triphosphate hydrolases"/>
    <property type="match status" value="2"/>
</dbReference>
<dbReference type="STRING" id="1077947.SAMN05216227_1007106"/>
<dbReference type="PANTHER" id="PTHR11088:SF60">
    <property type="entry name" value="TRNA DIMETHYLALLYLTRANSFERASE"/>
    <property type="match status" value="1"/>
</dbReference>
<evidence type="ECO:0000256" key="10">
    <source>
        <dbReference type="HAMAP-Rule" id="MF_00185"/>
    </source>
</evidence>
<evidence type="ECO:0000256" key="4">
    <source>
        <dbReference type="ARBA" id="ARBA00022679"/>
    </source>
</evidence>
<evidence type="ECO:0000256" key="8">
    <source>
        <dbReference type="ARBA" id="ARBA00022842"/>
    </source>
</evidence>
<dbReference type="Pfam" id="PF01715">
    <property type="entry name" value="IPPT"/>
    <property type="match status" value="1"/>
</dbReference>
<feature type="site" description="Interaction with substrate tRNA" evidence="10">
    <location>
        <position position="156"/>
    </location>
</feature>
<comment type="cofactor">
    <cofactor evidence="1 10">
        <name>Mg(2+)</name>
        <dbReference type="ChEBI" id="CHEBI:18420"/>
    </cofactor>
</comment>
<evidence type="ECO:0000256" key="9">
    <source>
        <dbReference type="ARBA" id="ARBA00049563"/>
    </source>
</evidence>
<dbReference type="AlphaFoldDB" id="A0A1H8DSL8"/>
<dbReference type="GO" id="GO:0005524">
    <property type="term" value="F:ATP binding"/>
    <property type="evidence" value="ECO:0007669"/>
    <property type="project" value="UniProtKB-UniRule"/>
</dbReference>
<evidence type="ECO:0000256" key="3">
    <source>
        <dbReference type="ARBA" id="ARBA00005842"/>
    </source>
</evidence>
<dbReference type="GO" id="GO:0052381">
    <property type="term" value="F:tRNA dimethylallyltransferase activity"/>
    <property type="evidence" value="ECO:0007669"/>
    <property type="project" value="UniProtKB-UniRule"/>
</dbReference>
<dbReference type="Proteomes" id="UP000183002">
    <property type="component" value="Unassembled WGS sequence"/>
</dbReference>
<dbReference type="EC" id="2.5.1.75" evidence="10"/>
<name>A0A1H8DSL8_9RHOB</name>
<protein>
    <recommendedName>
        <fullName evidence="10">tRNA dimethylallyltransferase</fullName>
        <ecNumber evidence="10">2.5.1.75</ecNumber>
    </recommendedName>
    <alternativeName>
        <fullName evidence="10">Dimethylallyl diphosphate:tRNA dimethylallyltransferase</fullName>
        <shortName evidence="10">DMAPP:tRNA dimethylallyltransferase</shortName>
        <shortName evidence="10">DMATase</shortName>
    </alternativeName>
    <alternativeName>
        <fullName evidence="10">Isopentenyl-diphosphate:tRNA isopentenyltransferase</fullName>
        <shortName evidence="10">IPP transferase</shortName>
        <shortName evidence="10">IPPT</shortName>
        <shortName evidence="10">IPTase</shortName>
    </alternativeName>
</protein>
<feature type="binding site" evidence="10">
    <location>
        <begin position="47"/>
        <end position="54"/>
    </location>
    <ligand>
        <name>ATP</name>
        <dbReference type="ChEBI" id="CHEBI:30616"/>
    </ligand>
</feature>
<dbReference type="NCBIfam" id="TIGR00174">
    <property type="entry name" value="miaA"/>
    <property type="match status" value="1"/>
</dbReference>
<reference evidence="14 15" key="1">
    <citation type="submission" date="2016-10" db="EMBL/GenBank/DDBJ databases">
        <authorList>
            <person name="de Groot N.N."/>
        </authorList>
    </citation>
    <scope>NUCLEOTIDE SEQUENCE [LARGE SCALE GENOMIC DNA]</scope>
    <source>
        <strain evidence="14 15">CGMCC 1.10836</strain>
    </source>
</reference>
<comment type="similarity">
    <text evidence="3 10 13">Belongs to the IPP transferase family.</text>
</comment>
<dbReference type="PANTHER" id="PTHR11088">
    <property type="entry name" value="TRNA DIMETHYLALLYLTRANSFERASE"/>
    <property type="match status" value="1"/>
</dbReference>
<dbReference type="InterPro" id="IPR027417">
    <property type="entry name" value="P-loop_NTPase"/>
</dbReference>
<evidence type="ECO:0000256" key="12">
    <source>
        <dbReference type="RuleBase" id="RU003784"/>
    </source>
</evidence>
<feature type="binding site" evidence="10">
    <location>
        <begin position="49"/>
        <end position="54"/>
    </location>
    <ligand>
        <name>substrate</name>
    </ligand>
</feature>
<dbReference type="HAMAP" id="MF_00185">
    <property type="entry name" value="IPP_trans"/>
    <property type="match status" value="1"/>
</dbReference>
<keyword evidence="6 10" id="KW-0547">Nucleotide-binding</keyword>
<evidence type="ECO:0000313" key="14">
    <source>
        <dbReference type="EMBL" id="SEN09844.1"/>
    </source>
</evidence>
<dbReference type="EMBL" id="FOCO01000007">
    <property type="protein sequence ID" value="SEN09844.1"/>
    <property type="molecule type" value="Genomic_DNA"/>
</dbReference>
<comment type="subunit">
    <text evidence="10">Monomer.</text>
</comment>
<dbReference type="GO" id="GO:0006400">
    <property type="term" value="P:tRNA modification"/>
    <property type="evidence" value="ECO:0007669"/>
    <property type="project" value="TreeGrafter"/>
</dbReference>
<comment type="function">
    <text evidence="2 10 12">Catalyzes the transfer of a dimethylallyl group onto the adenine at position 37 in tRNAs that read codons beginning with uridine, leading to the formation of N6-(dimethylallyl)adenosine (i(6)A).</text>
</comment>
<sequence>MAQKGSGRLFAPSWPCGQFPPKGIFTKMNDGFEIGSIPAARPVLIAGPTASGKSALAAAIVAQGGGVIVNADALQVYGCWRVLTARPSIAEARALPHALYGHVGAGDDYSVGHWLREVQGEIAQGLRPVIVGGTGLYFSALTDGLAQIPATPAAVRAVADARMAAEGVAGLLAELDAATTARIDIQNPARVQRAWEVLTATGRGLAAWQDQTGPAVLPLDAVTAIVLRPQVDWLNARIDQRFDTMMAEGALEEARANLADWVPTRASSRAIGAPELIAHLRGDLDLDAAVAQAKLASRQYAKRQRTWLRNRMKGWIPLDPGV</sequence>